<name>A0A9W9YS95_9CNID</name>
<evidence type="ECO:0000256" key="1">
    <source>
        <dbReference type="SAM" id="MobiDB-lite"/>
    </source>
</evidence>
<dbReference type="Proteomes" id="UP001163046">
    <property type="component" value="Unassembled WGS sequence"/>
</dbReference>
<protein>
    <submittedName>
        <fullName evidence="2">Uncharacterized protein</fullName>
    </submittedName>
</protein>
<evidence type="ECO:0000313" key="2">
    <source>
        <dbReference type="EMBL" id="KAJ7365320.1"/>
    </source>
</evidence>
<accession>A0A9W9YS95</accession>
<dbReference type="AlphaFoldDB" id="A0A9W9YS95"/>
<proteinExistence type="predicted"/>
<keyword evidence="3" id="KW-1185">Reference proteome</keyword>
<reference evidence="2" key="1">
    <citation type="submission" date="2023-01" db="EMBL/GenBank/DDBJ databases">
        <title>Genome assembly of the deep-sea coral Lophelia pertusa.</title>
        <authorList>
            <person name="Herrera S."/>
            <person name="Cordes E."/>
        </authorList>
    </citation>
    <scope>NUCLEOTIDE SEQUENCE</scope>
    <source>
        <strain evidence="2">USNM1676648</strain>
        <tissue evidence="2">Polyp</tissue>
    </source>
</reference>
<gene>
    <name evidence="2" type="ORF">OS493_005424</name>
</gene>
<dbReference type="EMBL" id="MU827303">
    <property type="protein sequence ID" value="KAJ7365320.1"/>
    <property type="molecule type" value="Genomic_DNA"/>
</dbReference>
<sequence length="92" mass="10268">MGRRNCAGVHTSKRRSGRNGSRPSTPQPCLPVLREHPEKRPRAAEIIETLLKFSKAVEAGKSSSSLPRDLIHYDHKFKVVVLGESGVERRPL</sequence>
<comment type="caution">
    <text evidence="2">The sequence shown here is derived from an EMBL/GenBank/DDBJ whole genome shotgun (WGS) entry which is preliminary data.</text>
</comment>
<organism evidence="2 3">
    <name type="scientific">Desmophyllum pertusum</name>
    <dbReference type="NCBI Taxonomy" id="174260"/>
    <lineage>
        <taxon>Eukaryota</taxon>
        <taxon>Metazoa</taxon>
        <taxon>Cnidaria</taxon>
        <taxon>Anthozoa</taxon>
        <taxon>Hexacorallia</taxon>
        <taxon>Scleractinia</taxon>
        <taxon>Caryophylliina</taxon>
        <taxon>Caryophylliidae</taxon>
        <taxon>Desmophyllum</taxon>
    </lineage>
</organism>
<evidence type="ECO:0000313" key="3">
    <source>
        <dbReference type="Proteomes" id="UP001163046"/>
    </source>
</evidence>
<feature type="region of interest" description="Disordered" evidence="1">
    <location>
        <begin position="1"/>
        <end position="38"/>
    </location>
</feature>